<dbReference type="SUPFAM" id="SSF54909">
    <property type="entry name" value="Dimeric alpha+beta barrel"/>
    <property type="match status" value="1"/>
</dbReference>
<dbReference type="OrthoDB" id="162319at2"/>
<evidence type="ECO:0000313" key="3">
    <source>
        <dbReference type="Proteomes" id="UP000061660"/>
    </source>
</evidence>
<name>A0A0U2UH96_9BACL</name>
<dbReference type="Gene3D" id="3.30.70.1060">
    <property type="entry name" value="Dimeric alpha+beta barrel"/>
    <property type="match status" value="1"/>
</dbReference>
<dbReference type="EMBL" id="CP013652">
    <property type="protein sequence ID" value="ALS25432.1"/>
    <property type="molecule type" value="Genomic_DNA"/>
</dbReference>
<protein>
    <submittedName>
        <fullName evidence="2">Uncharacterized protein</fullName>
    </submittedName>
</protein>
<reference evidence="2 3" key="2">
    <citation type="journal article" date="2016" name="Genome Announc.">
        <title>Complete Genome Sequences of Two Interactive Moderate Thermophiles, Paenibacillus napthalenovorans 32O-Y and Paenibacillus sp. 32O-W.</title>
        <authorList>
            <person name="Butler R.R.III."/>
            <person name="Wang J."/>
            <person name="Stark B.C."/>
            <person name="Pombert J.F."/>
        </authorList>
    </citation>
    <scope>NUCLEOTIDE SEQUENCE [LARGE SCALE GENOMIC DNA]</scope>
    <source>
        <strain evidence="2 3">32O-Y</strain>
    </source>
</reference>
<dbReference type="PANTHER" id="PTHR37828">
    <property type="entry name" value="GSR2449 PROTEIN"/>
    <property type="match status" value="1"/>
</dbReference>
<gene>
    <name evidence="2" type="ORF">IJ22_51730</name>
</gene>
<keyword evidence="3" id="KW-1185">Reference proteome</keyword>
<dbReference type="InterPro" id="IPR011008">
    <property type="entry name" value="Dimeric_a/b-barrel"/>
</dbReference>
<reference evidence="3" key="1">
    <citation type="submission" date="2015-12" db="EMBL/GenBank/DDBJ databases">
        <title>Complete genome sequences of two moderately thermophilic Paenibacillus species.</title>
        <authorList>
            <person name="Butler R.III."/>
            <person name="Wang J."/>
            <person name="Stark B.C."/>
            <person name="Pombert J.-F."/>
        </authorList>
    </citation>
    <scope>NUCLEOTIDE SEQUENCE [LARGE SCALE GENOMIC DNA]</scope>
    <source>
        <strain evidence="3">32O-Y</strain>
    </source>
</reference>
<comment type="similarity">
    <text evidence="1">Belongs to the YciI family.</text>
</comment>
<sequence length="84" mass="9630">MKKFLVFIERKPGFSGNSIPEHRQFIQSLRDNDILVSAGGFNDQTGGAYVLQAHSLESATQTMKQDPMYMENECIYTIKEWNVQ</sequence>
<dbReference type="STRING" id="162209.IJ22_51730"/>
<dbReference type="Pfam" id="PF03795">
    <property type="entry name" value="YCII"/>
    <property type="match status" value="1"/>
</dbReference>
<dbReference type="InterPro" id="IPR005545">
    <property type="entry name" value="YCII"/>
</dbReference>
<organism evidence="2 3">
    <name type="scientific">Paenibacillus naphthalenovorans</name>
    <dbReference type="NCBI Taxonomy" id="162209"/>
    <lineage>
        <taxon>Bacteria</taxon>
        <taxon>Bacillati</taxon>
        <taxon>Bacillota</taxon>
        <taxon>Bacilli</taxon>
        <taxon>Bacillales</taxon>
        <taxon>Paenibacillaceae</taxon>
        <taxon>Paenibacillus</taxon>
    </lineage>
</organism>
<dbReference type="RefSeq" id="WP_062410781.1">
    <property type="nucleotide sequence ID" value="NZ_BJCS01000016.1"/>
</dbReference>
<evidence type="ECO:0000256" key="1">
    <source>
        <dbReference type="ARBA" id="ARBA00007689"/>
    </source>
</evidence>
<accession>A0A0U2UH96</accession>
<proteinExistence type="inferred from homology"/>
<dbReference type="KEGG" id="pnp:IJ22_51730"/>
<evidence type="ECO:0000313" key="2">
    <source>
        <dbReference type="EMBL" id="ALS25432.1"/>
    </source>
</evidence>
<dbReference type="AlphaFoldDB" id="A0A0U2UH96"/>
<dbReference type="PANTHER" id="PTHR37828:SF1">
    <property type="entry name" value="YCII-RELATED DOMAIN-CONTAINING PROTEIN"/>
    <property type="match status" value="1"/>
</dbReference>
<dbReference type="PATRIC" id="fig|162209.4.peg.5469"/>
<dbReference type="Proteomes" id="UP000061660">
    <property type="component" value="Chromosome"/>
</dbReference>